<evidence type="ECO:0000256" key="6">
    <source>
        <dbReference type="HAMAP-Rule" id="MF_00590"/>
    </source>
</evidence>
<protein>
    <recommendedName>
        <fullName evidence="6">GTP-dependent dephospho-CoA kinase</fullName>
        <ecNumber evidence="6">2.7.1.237</ecNumber>
    </recommendedName>
    <alternativeName>
        <fullName evidence="6">Dephospho-coenzyme A kinase</fullName>
        <shortName evidence="6">DPCK</shortName>
    </alternativeName>
</protein>
<name>A0A848D3M4_9EURY</name>
<comment type="catalytic activity">
    <reaction evidence="6">
        <text>3'-dephospho-CoA + GTP = GDP + CoA + H(+)</text>
        <dbReference type="Rhea" id="RHEA:61156"/>
        <dbReference type="ChEBI" id="CHEBI:15378"/>
        <dbReference type="ChEBI" id="CHEBI:37565"/>
        <dbReference type="ChEBI" id="CHEBI:57287"/>
        <dbReference type="ChEBI" id="CHEBI:57328"/>
        <dbReference type="ChEBI" id="CHEBI:58189"/>
        <dbReference type="EC" id="2.7.1.237"/>
    </reaction>
</comment>
<dbReference type="Pfam" id="PF04019">
    <property type="entry name" value="DUF359"/>
    <property type="match status" value="1"/>
</dbReference>
<dbReference type="GO" id="GO:0005525">
    <property type="term" value="F:GTP binding"/>
    <property type="evidence" value="ECO:0007669"/>
    <property type="project" value="UniProtKB-UniRule"/>
</dbReference>
<evidence type="ECO:0000256" key="3">
    <source>
        <dbReference type="ARBA" id="ARBA00022777"/>
    </source>
</evidence>
<dbReference type="PANTHER" id="PTHR40732">
    <property type="entry name" value="UPF0218 PROTEIN TK1697"/>
    <property type="match status" value="1"/>
</dbReference>
<keyword evidence="1 6" id="KW-0808">Transferase</keyword>
<feature type="binding site" evidence="6">
    <location>
        <position position="49"/>
    </location>
    <ligand>
        <name>GTP</name>
        <dbReference type="ChEBI" id="CHEBI:37565"/>
    </ligand>
</feature>
<evidence type="ECO:0000256" key="4">
    <source>
        <dbReference type="ARBA" id="ARBA00022993"/>
    </source>
</evidence>
<evidence type="ECO:0000313" key="7">
    <source>
        <dbReference type="EMBL" id="NMG82679.1"/>
    </source>
</evidence>
<dbReference type="InterPro" id="IPR007164">
    <property type="entry name" value="GTP-dep_dephospho-CoA_kin"/>
</dbReference>
<keyword evidence="5 6" id="KW-0342">GTP-binding</keyword>
<evidence type="ECO:0000313" key="8">
    <source>
        <dbReference type="Proteomes" id="UP000606580"/>
    </source>
</evidence>
<comment type="caution">
    <text evidence="6">Lacks conserved residue(s) required for the propagation of feature annotation.</text>
</comment>
<dbReference type="EC" id="2.7.1.237" evidence="6"/>
<organism evidence="7 8">
    <name type="scientific">Candidatus Ethanoperedens thermophilum</name>
    <dbReference type="NCBI Taxonomy" id="2766897"/>
    <lineage>
        <taxon>Archaea</taxon>
        <taxon>Methanobacteriati</taxon>
        <taxon>Methanobacteriota</taxon>
        <taxon>Stenosarchaea group</taxon>
        <taxon>Methanomicrobia</taxon>
        <taxon>Methanosarcinales</taxon>
        <taxon>Methanosarcinales incertae sedis</taxon>
        <taxon>GOM Arc I cluster</taxon>
        <taxon>Candidatus Ethanoperedens</taxon>
    </lineage>
</organism>
<evidence type="ECO:0000256" key="1">
    <source>
        <dbReference type="ARBA" id="ARBA00022679"/>
    </source>
</evidence>
<keyword evidence="4 6" id="KW-0173">Coenzyme A biosynthesis</keyword>
<dbReference type="PANTHER" id="PTHR40732:SF1">
    <property type="entry name" value="GTP-DEPENDENT DEPHOSPHO-COA KINASE"/>
    <property type="match status" value="1"/>
</dbReference>
<comment type="caution">
    <text evidence="7">The sequence shown here is derived from an EMBL/GenBank/DDBJ whole genome shotgun (WGS) entry which is preliminary data.</text>
</comment>
<feature type="binding site" evidence="6">
    <location>
        <position position="69"/>
    </location>
    <ligand>
        <name>GTP</name>
        <dbReference type="ChEBI" id="CHEBI:37565"/>
    </ligand>
</feature>
<gene>
    <name evidence="7" type="ORF">GIS02_00530</name>
</gene>
<feature type="binding site" evidence="6">
    <location>
        <position position="67"/>
    </location>
    <ligand>
        <name>GTP</name>
        <dbReference type="ChEBI" id="CHEBI:37565"/>
    </ligand>
</feature>
<comment type="similarity">
    <text evidence="6">Belongs to the GTP-dependent DPCK family.</text>
</comment>
<dbReference type="GO" id="GO:0015937">
    <property type="term" value="P:coenzyme A biosynthetic process"/>
    <property type="evidence" value="ECO:0007669"/>
    <property type="project" value="UniProtKB-UniRule"/>
</dbReference>
<keyword evidence="2 6" id="KW-0547">Nucleotide-binding</keyword>
<dbReference type="PIRSF" id="PIRSF006533">
    <property type="entry name" value="UCP006533"/>
    <property type="match status" value="1"/>
</dbReference>
<dbReference type="EMBL" id="WNEG01000015">
    <property type="protein sequence ID" value="NMG82679.1"/>
    <property type="molecule type" value="Genomic_DNA"/>
</dbReference>
<evidence type="ECO:0000256" key="2">
    <source>
        <dbReference type="ARBA" id="ARBA00022741"/>
    </source>
</evidence>
<dbReference type="HAMAP" id="MF_00590">
    <property type="entry name" value="Dephospho_CoA_kinase_GTP_dep"/>
    <property type="match status" value="1"/>
</dbReference>
<reference evidence="7" key="1">
    <citation type="journal article" date="2020" name="MBio">
        <title>'Candidatus Ethanoperedens,' a Thermophilic Genus of Archaea Mediating the Anaerobic Oxidation of Ethane.</title>
        <authorList>
            <person name="Hahn C.J."/>
            <person name="Laso-Perez R."/>
            <person name="Vulcano F."/>
            <person name="Vaziourakis K.M."/>
            <person name="Stokke R."/>
            <person name="Steen I.H."/>
            <person name="Teske A."/>
            <person name="Boetius A."/>
            <person name="Liebeke M."/>
            <person name="Amann R."/>
            <person name="Knittel K."/>
            <person name="Wegener G."/>
        </authorList>
    </citation>
    <scope>NUCLEOTIDE SEQUENCE</scope>
    <source>
        <strain evidence="7">GoM-Arc1-LC-WB58</strain>
    </source>
</reference>
<feature type="binding site" evidence="6">
    <location>
        <position position="146"/>
    </location>
    <ligand>
        <name>GTP</name>
        <dbReference type="ChEBI" id="CHEBI:37565"/>
    </ligand>
</feature>
<feature type="binding site" evidence="6">
    <location>
        <position position="48"/>
    </location>
    <ligand>
        <name>GTP</name>
        <dbReference type="ChEBI" id="CHEBI:37565"/>
    </ligand>
</feature>
<dbReference type="AlphaFoldDB" id="A0A848D3M4"/>
<feature type="binding site" evidence="6">
    <location>
        <position position="123"/>
    </location>
    <ligand>
        <name>GTP</name>
        <dbReference type="ChEBI" id="CHEBI:37565"/>
    </ligand>
</feature>
<comment type="pathway">
    <text evidence="6">Cofactor biosynthesis; coenzyme A biosynthesis.</text>
</comment>
<accession>A0A848D3M4</accession>
<proteinExistence type="inferred from homology"/>
<evidence type="ECO:0000256" key="5">
    <source>
        <dbReference type="ARBA" id="ARBA00023134"/>
    </source>
</evidence>
<dbReference type="Proteomes" id="UP000606580">
    <property type="component" value="Unassembled WGS sequence"/>
</dbReference>
<dbReference type="UniPathway" id="UPA00241"/>
<dbReference type="GO" id="GO:0016301">
    <property type="term" value="F:kinase activity"/>
    <property type="evidence" value="ECO:0007669"/>
    <property type="project" value="UniProtKB-UniRule"/>
</dbReference>
<sequence>MHTTYHLPQNLRKELKKPIGTLYPDNILLDQIRAELKQPTEKVIAIGDITTKNLLDANIAFDLAVIDKKTRRKYNAPAIHLPANCKLIPVHNPPATITQELFSSIKQALSQKMTTVIIVDGEEDLAALPAVILAPVTSIVIYGQPDEGAILVRVNNPVKQKVQKLLSYFISHC</sequence>
<comment type="function">
    <text evidence="6">Catalyzes the GTP-dependent phosphorylation of the 3'-hydroxyl group of dephosphocoenzyme A to form coenzyme A (CoA).</text>
</comment>
<keyword evidence="3 6" id="KW-0418">Kinase</keyword>